<keyword evidence="1" id="KW-0378">Hydrolase</keyword>
<feature type="non-terminal residue" evidence="3">
    <location>
        <position position="75"/>
    </location>
</feature>
<dbReference type="InterPro" id="IPR020084">
    <property type="entry name" value="NUDIX_hydrolase_CS"/>
</dbReference>
<dbReference type="InterPro" id="IPR000086">
    <property type="entry name" value="NUDIX_hydrolase_dom"/>
</dbReference>
<feature type="non-terminal residue" evidence="3">
    <location>
        <position position="1"/>
    </location>
</feature>
<dbReference type="PRINTS" id="PR00502">
    <property type="entry name" value="NUDIXFAMILY"/>
</dbReference>
<evidence type="ECO:0000259" key="2">
    <source>
        <dbReference type="Pfam" id="PF00293"/>
    </source>
</evidence>
<accession>A0A382ZI09</accession>
<dbReference type="Gene3D" id="3.90.79.10">
    <property type="entry name" value="Nucleoside Triphosphate Pyrophosphohydrolase"/>
    <property type="match status" value="1"/>
</dbReference>
<sequence length="75" mass="8594">MNKIEFDLLKWSMRTGRSHDVTPFVFHNSNVAVIRKPSYPEGVYRPPSGGIEPGEDFESGIKREIYEETGLHTEI</sequence>
<evidence type="ECO:0000313" key="3">
    <source>
        <dbReference type="EMBL" id="SVD94705.1"/>
    </source>
</evidence>
<protein>
    <recommendedName>
        <fullName evidence="2">Nudix hydrolase domain-containing protein</fullName>
    </recommendedName>
</protein>
<dbReference type="EMBL" id="UINC01183788">
    <property type="protein sequence ID" value="SVD94705.1"/>
    <property type="molecule type" value="Genomic_DNA"/>
</dbReference>
<feature type="domain" description="Nudix hydrolase" evidence="2">
    <location>
        <begin position="26"/>
        <end position="71"/>
    </location>
</feature>
<dbReference type="InterPro" id="IPR020476">
    <property type="entry name" value="Nudix_hydrolase"/>
</dbReference>
<dbReference type="PROSITE" id="PS00893">
    <property type="entry name" value="NUDIX_BOX"/>
    <property type="match status" value="1"/>
</dbReference>
<evidence type="ECO:0000256" key="1">
    <source>
        <dbReference type="ARBA" id="ARBA00022801"/>
    </source>
</evidence>
<dbReference type="AlphaFoldDB" id="A0A382ZI09"/>
<dbReference type="InterPro" id="IPR015797">
    <property type="entry name" value="NUDIX_hydrolase-like_dom_sf"/>
</dbReference>
<dbReference type="Pfam" id="PF00293">
    <property type="entry name" value="NUDIX"/>
    <property type="match status" value="1"/>
</dbReference>
<dbReference type="GO" id="GO:0016787">
    <property type="term" value="F:hydrolase activity"/>
    <property type="evidence" value="ECO:0007669"/>
    <property type="project" value="UniProtKB-KW"/>
</dbReference>
<proteinExistence type="predicted"/>
<dbReference type="SUPFAM" id="SSF55811">
    <property type="entry name" value="Nudix"/>
    <property type="match status" value="1"/>
</dbReference>
<reference evidence="3" key="1">
    <citation type="submission" date="2018-05" db="EMBL/GenBank/DDBJ databases">
        <authorList>
            <person name="Lanie J.A."/>
            <person name="Ng W.-L."/>
            <person name="Kazmierczak K.M."/>
            <person name="Andrzejewski T.M."/>
            <person name="Davidsen T.M."/>
            <person name="Wayne K.J."/>
            <person name="Tettelin H."/>
            <person name="Glass J.I."/>
            <person name="Rusch D."/>
            <person name="Podicherti R."/>
            <person name="Tsui H.-C.T."/>
            <person name="Winkler M.E."/>
        </authorList>
    </citation>
    <scope>NUCLEOTIDE SEQUENCE</scope>
</reference>
<gene>
    <name evidence="3" type="ORF">METZ01_LOCUS447559</name>
</gene>
<organism evidence="3">
    <name type="scientific">marine metagenome</name>
    <dbReference type="NCBI Taxonomy" id="408172"/>
    <lineage>
        <taxon>unclassified sequences</taxon>
        <taxon>metagenomes</taxon>
        <taxon>ecological metagenomes</taxon>
    </lineage>
</organism>
<name>A0A382ZI09_9ZZZZ</name>